<sequence length="214" mass="23550">MKNPRIEMSDTATHWQQVWTTKQPEEVSWYQDDPSPSLEMIQAAGLRRDAAIIDVGGGASVLVDRLLDLGFVHVAVLDIAEAALGKAAERLGPLGDEVTWIETSVLDWRPVPGLFDLWHDRAVLHFLTEPADQARYVEVMKAALGPEASVILAGFAPDGPEKCSGLPVSRHDAASLGALLGPEFRLVEERRQDHVTPGGSVQRFQWARFIRTLP</sequence>
<evidence type="ECO:0000313" key="2">
    <source>
        <dbReference type="EMBL" id="KIL96972.1"/>
    </source>
</evidence>
<dbReference type="InterPro" id="IPR029063">
    <property type="entry name" value="SAM-dependent_MTases_sf"/>
</dbReference>
<dbReference type="RefSeq" id="WP_082036700.1">
    <property type="nucleotide sequence ID" value="NZ_JXSL01000033.1"/>
</dbReference>
<dbReference type="STRING" id="272627.CCC_01465"/>
<reference evidence="2 3" key="1">
    <citation type="submission" date="2015-01" db="EMBL/GenBank/DDBJ databases">
        <title>Genome Sequence of Magnetospirillum magnetotacticum Strain MS-1.</title>
        <authorList>
            <person name="Marinov G.K."/>
            <person name="Smalley M.D."/>
            <person name="DeSalvo G."/>
        </authorList>
    </citation>
    <scope>NUCLEOTIDE SEQUENCE [LARGE SCALE GENOMIC DNA]</scope>
    <source>
        <strain evidence="2 3">MS-1</strain>
    </source>
</reference>
<dbReference type="Proteomes" id="UP000031971">
    <property type="component" value="Unassembled WGS sequence"/>
</dbReference>
<protein>
    <recommendedName>
        <fullName evidence="1">Methyltransferase type 12 domain-containing protein</fullName>
    </recommendedName>
</protein>
<dbReference type="Gene3D" id="3.40.50.150">
    <property type="entry name" value="Vaccinia Virus protein VP39"/>
    <property type="match status" value="1"/>
</dbReference>
<evidence type="ECO:0000313" key="3">
    <source>
        <dbReference type="Proteomes" id="UP000031971"/>
    </source>
</evidence>
<dbReference type="EMBL" id="JXSL01000033">
    <property type="protein sequence ID" value="KIL96972.1"/>
    <property type="molecule type" value="Genomic_DNA"/>
</dbReference>
<organism evidence="2 3">
    <name type="scientific">Paramagnetospirillum magnetotacticum MS-1</name>
    <dbReference type="NCBI Taxonomy" id="272627"/>
    <lineage>
        <taxon>Bacteria</taxon>
        <taxon>Pseudomonadati</taxon>
        <taxon>Pseudomonadota</taxon>
        <taxon>Alphaproteobacteria</taxon>
        <taxon>Rhodospirillales</taxon>
        <taxon>Magnetospirillaceae</taxon>
        <taxon>Paramagnetospirillum</taxon>
    </lineage>
</organism>
<dbReference type="InterPro" id="IPR013217">
    <property type="entry name" value="Methyltransf_12"/>
</dbReference>
<gene>
    <name evidence="2" type="ORF">CCC_01465</name>
</gene>
<proteinExistence type="predicted"/>
<dbReference type="CDD" id="cd02440">
    <property type="entry name" value="AdoMet_MTases"/>
    <property type="match status" value="1"/>
</dbReference>
<accession>A0A0C2U693</accession>
<feature type="domain" description="Methyltransferase type 12" evidence="1">
    <location>
        <begin position="53"/>
        <end position="148"/>
    </location>
</feature>
<name>A0A0C2U693_PARME</name>
<comment type="caution">
    <text evidence="2">The sequence shown here is derived from an EMBL/GenBank/DDBJ whole genome shotgun (WGS) entry which is preliminary data.</text>
</comment>
<dbReference type="SUPFAM" id="SSF53335">
    <property type="entry name" value="S-adenosyl-L-methionine-dependent methyltransferases"/>
    <property type="match status" value="1"/>
</dbReference>
<keyword evidence="3" id="KW-1185">Reference proteome</keyword>
<dbReference type="Pfam" id="PF08242">
    <property type="entry name" value="Methyltransf_12"/>
    <property type="match status" value="1"/>
</dbReference>
<evidence type="ECO:0000259" key="1">
    <source>
        <dbReference type="Pfam" id="PF08242"/>
    </source>
</evidence>
<dbReference type="AlphaFoldDB" id="A0A0C2U693"/>